<keyword evidence="2" id="KW-1185">Reference proteome</keyword>
<organism evidence="1 2">
    <name type="scientific">Paenibacillus aestuarii</name>
    <dbReference type="NCBI Taxonomy" id="516965"/>
    <lineage>
        <taxon>Bacteria</taxon>
        <taxon>Bacillati</taxon>
        <taxon>Bacillota</taxon>
        <taxon>Bacilli</taxon>
        <taxon>Bacillales</taxon>
        <taxon>Paenibacillaceae</taxon>
        <taxon>Paenibacillus</taxon>
    </lineage>
</organism>
<protein>
    <submittedName>
        <fullName evidence="1">Uncharacterized protein</fullName>
    </submittedName>
</protein>
<dbReference type="RefSeq" id="WP_270877407.1">
    <property type="nucleotide sequence ID" value="NZ_JAQFVF010000001.1"/>
</dbReference>
<evidence type="ECO:0000313" key="1">
    <source>
        <dbReference type="EMBL" id="MFC5447723.1"/>
    </source>
</evidence>
<name>A0ABW0K2R7_9BACL</name>
<gene>
    <name evidence="1" type="ORF">ACFPOG_05600</name>
</gene>
<dbReference type="Proteomes" id="UP001596044">
    <property type="component" value="Unassembled WGS sequence"/>
</dbReference>
<dbReference type="EMBL" id="JBHSMJ010000009">
    <property type="protein sequence ID" value="MFC5447723.1"/>
    <property type="molecule type" value="Genomic_DNA"/>
</dbReference>
<accession>A0ABW0K2R7</accession>
<proteinExistence type="predicted"/>
<sequence length="51" mass="5776">MYKDLIVFCCLLLLGTILGAIKIVHRTLPNPLDLITFVFQPASKLLQHLLQ</sequence>
<evidence type="ECO:0000313" key="2">
    <source>
        <dbReference type="Proteomes" id="UP001596044"/>
    </source>
</evidence>
<comment type="caution">
    <text evidence="1">The sequence shown here is derived from an EMBL/GenBank/DDBJ whole genome shotgun (WGS) entry which is preliminary data.</text>
</comment>
<reference evidence="2" key="1">
    <citation type="journal article" date="2019" name="Int. J. Syst. Evol. Microbiol.">
        <title>The Global Catalogue of Microorganisms (GCM) 10K type strain sequencing project: providing services to taxonomists for standard genome sequencing and annotation.</title>
        <authorList>
            <consortium name="The Broad Institute Genomics Platform"/>
            <consortium name="The Broad Institute Genome Sequencing Center for Infectious Disease"/>
            <person name="Wu L."/>
            <person name="Ma J."/>
        </authorList>
    </citation>
    <scope>NUCLEOTIDE SEQUENCE [LARGE SCALE GENOMIC DNA]</scope>
    <source>
        <strain evidence="2">KACC 11904</strain>
    </source>
</reference>